<evidence type="ECO:0000256" key="5">
    <source>
        <dbReference type="PROSITE-ProRule" id="PRU01240"/>
    </source>
</evidence>
<dbReference type="InterPro" id="IPR022398">
    <property type="entry name" value="Peptidase_S8_His-AS"/>
</dbReference>
<name>A0A518CKJ5_9PLAN</name>
<reference evidence="8 9" key="1">
    <citation type="submission" date="2019-02" db="EMBL/GenBank/DDBJ databases">
        <title>Deep-cultivation of Planctomycetes and their phenomic and genomic characterization uncovers novel biology.</title>
        <authorList>
            <person name="Wiegand S."/>
            <person name="Jogler M."/>
            <person name="Boedeker C."/>
            <person name="Pinto D."/>
            <person name="Vollmers J."/>
            <person name="Rivas-Marin E."/>
            <person name="Kohn T."/>
            <person name="Peeters S.H."/>
            <person name="Heuer A."/>
            <person name="Rast P."/>
            <person name="Oberbeckmann S."/>
            <person name="Bunk B."/>
            <person name="Jeske O."/>
            <person name="Meyerdierks A."/>
            <person name="Storesund J.E."/>
            <person name="Kallscheuer N."/>
            <person name="Luecker S."/>
            <person name="Lage O.M."/>
            <person name="Pohl T."/>
            <person name="Merkel B.J."/>
            <person name="Hornburger P."/>
            <person name="Mueller R.-W."/>
            <person name="Bruemmer F."/>
            <person name="Labrenz M."/>
            <person name="Spormann A.M."/>
            <person name="Op den Camp H."/>
            <person name="Overmann J."/>
            <person name="Amann R."/>
            <person name="Jetten M.S.M."/>
            <person name="Mascher T."/>
            <person name="Medema M.H."/>
            <person name="Devos D.P."/>
            <person name="Kaster A.-K."/>
            <person name="Ovreas L."/>
            <person name="Rohde M."/>
            <person name="Galperin M.Y."/>
            <person name="Jogler C."/>
        </authorList>
    </citation>
    <scope>NUCLEOTIDE SEQUENCE [LARGE SCALE GENOMIC DNA]</scope>
    <source>
        <strain evidence="8 9">Pla110</strain>
    </source>
</reference>
<accession>A0A518CKJ5</accession>
<feature type="active site" description="Charge relay system" evidence="5">
    <location>
        <position position="369"/>
    </location>
</feature>
<dbReference type="PRINTS" id="PR00723">
    <property type="entry name" value="SUBTILISIN"/>
</dbReference>
<keyword evidence="4 5" id="KW-0720">Serine protease</keyword>
<dbReference type="OrthoDB" id="252653at2"/>
<evidence type="ECO:0000256" key="1">
    <source>
        <dbReference type="ARBA" id="ARBA00011073"/>
    </source>
</evidence>
<dbReference type="InterPro" id="IPR036852">
    <property type="entry name" value="Peptidase_S8/S53_dom_sf"/>
</dbReference>
<evidence type="ECO:0000256" key="6">
    <source>
        <dbReference type="RuleBase" id="RU003355"/>
    </source>
</evidence>
<feature type="domain" description="Peptidase S8/S53" evidence="7">
    <location>
        <begin position="141"/>
        <end position="395"/>
    </location>
</feature>
<evidence type="ECO:0000256" key="4">
    <source>
        <dbReference type="ARBA" id="ARBA00022825"/>
    </source>
</evidence>
<sequence>MFQRCRTFFRQLLNSSLNGRTGRSCRSHLHSSAGTGAYQHIEVAEPRVMLSASPTGGAAWLNDDAPATPLDLRVNMSSEMPLATMQVDAAYESWKNEKFTIDSYALDEITFESGSDISIQDEAMHNLINLDDVYANTSYRGTGYSVAVLDTGVDYTHAALGGGWGNRVIAGYDFVNNDSDPMDDQGHGTHVAGIIGGYDETNGGIANDVNIIALKVLDANGSGSFGDVEEALQWVADNQETYNIVAVNMSLGAGNYSTNPYTFMEDELSTLIGQGVFIAAATGNDFYSLSSAQGLGYPAISDQTVSVGAVWDGSYGGITWGSGARDITTGADRITSFTQRNSSMDILAPGALITAAGLGGGFVSMGGTSMATPVIAGAAALLHEAAQDNGKSNLANQTSLLQLMQDTGVDINDGDDEDDNVTNTNLNFKRLDLYAAIQELITPQAAPVDFLTITDGIAEITGTAGDDTFVISFSGTDMNVTRNDVSTTIDTTAVTEINLSGDAGTDSLTYTGRSVVDSFKMWQNRLQHTLTDLVFDSDTLESIILNGGGGADTALMYDTVGNDTLAMTANAVQMTGTGYSNTINGINTVTAYSNNGGTDSVTFTDTVAGDYFVSKYNQAYMTTGDYRNTAVNFESGIATSSNGGSDRAWFYDSTGNDTLTMAGSTVNMTGTNFNNTANNFYRVDAYGDNGGTDTATFTDTSGNDRYYGDITYSYMSGTGYYNRVNNFDTVTVNATTGGTDRADFYGTDADESFTATGQAATLTGNGVTINLNGFDLVAANMTYGSGTDDATFNDIATKDYFKTYSDVSFMYGSGYENYAYGFDSVSGNSSNGGNDQVYMIDSSGDDTLTLSPNSATMTGTGFSNSATGFYRIDTYSNQGGTDTATFNDSSGDDQARAYPTRAYMIGSGYVNYIRDYEEVIFQSSNGGFDKAYFYDSTEADTFTASPTAASMLGTGYNNSGTGFDWYIGYAVYGGTDQANHYDSAGNDTYSAYTDKTIMTGTGYKIYTFGFENTDGYATAGGTGDRAYLYDSSGDDTYTSTLATTSLTGTGFDMAAHGFDRVDGIAESGGTDTANIYDTDGNDNMYLRDDYSALLATGFSSYAYGFDRVNAYADNGGTDRARYYDSAGDDTYTSDQTEANMIGTGFANYSYGFDIYIVNGDSGGDDTANLDDSTGDDTVTVGISQTTFSGNGITTQVNNFETVNVTATNGGTDSATITGSDTADDSVSWGDSNINFSTSTFAATASGFETIDALDIGLAGFSLNDTSATETFTLYSDRVIKDNGTNILTIWSSTNVTINVTNGGNDVFNIYDTNLQDRAELDNTIVYMVYENSQPKWKRITGSNIDTVNLYASNSGVDTANQNTPTLSYTVNYFGGWVEYDDFT</sequence>
<dbReference type="Proteomes" id="UP000317178">
    <property type="component" value="Chromosome"/>
</dbReference>
<evidence type="ECO:0000313" key="8">
    <source>
        <dbReference type="EMBL" id="QDU79748.1"/>
    </source>
</evidence>
<dbReference type="GO" id="GO:0006508">
    <property type="term" value="P:proteolysis"/>
    <property type="evidence" value="ECO:0007669"/>
    <property type="project" value="UniProtKB-KW"/>
</dbReference>
<feature type="active site" description="Charge relay system" evidence="5">
    <location>
        <position position="150"/>
    </location>
</feature>
<dbReference type="PANTHER" id="PTHR43806">
    <property type="entry name" value="PEPTIDASE S8"/>
    <property type="match status" value="1"/>
</dbReference>
<evidence type="ECO:0000313" key="9">
    <source>
        <dbReference type="Proteomes" id="UP000317178"/>
    </source>
</evidence>
<keyword evidence="2 5" id="KW-0645">Protease</keyword>
<dbReference type="InterPro" id="IPR000209">
    <property type="entry name" value="Peptidase_S8/S53_dom"/>
</dbReference>
<dbReference type="GO" id="GO:0004252">
    <property type="term" value="F:serine-type endopeptidase activity"/>
    <property type="evidence" value="ECO:0007669"/>
    <property type="project" value="UniProtKB-UniRule"/>
</dbReference>
<evidence type="ECO:0000256" key="2">
    <source>
        <dbReference type="ARBA" id="ARBA00022670"/>
    </source>
</evidence>
<protein>
    <submittedName>
        <fullName evidence="8">Thermophilic serine proteinase</fullName>
        <ecNumber evidence="8">3.4.21.-</ecNumber>
    </submittedName>
</protein>
<dbReference type="InterPro" id="IPR050131">
    <property type="entry name" value="Peptidase_S8_subtilisin-like"/>
</dbReference>
<dbReference type="Gene3D" id="3.40.50.200">
    <property type="entry name" value="Peptidase S8/S53 domain"/>
    <property type="match status" value="1"/>
</dbReference>
<dbReference type="InterPro" id="IPR023827">
    <property type="entry name" value="Peptidase_S8_Asp-AS"/>
</dbReference>
<dbReference type="Pfam" id="PF00082">
    <property type="entry name" value="Peptidase_S8"/>
    <property type="match status" value="1"/>
</dbReference>
<dbReference type="InterPro" id="IPR023828">
    <property type="entry name" value="Peptidase_S8_Ser-AS"/>
</dbReference>
<keyword evidence="3 5" id="KW-0378">Hydrolase</keyword>
<proteinExistence type="inferred from homology"/>
<organism evidence="8 9">
    <name type="scientific">Polystyrenella longa</name>
    <dbReference type="NCBI Taxonomy" id="2528007"/>
    <lineage>
        <taxon>Bacteria</taxon>
        <taxon>Pseudomonadati</taxon>
        <taxon>Planctomycetota</taxon>
        <taxon>Planctomycetia</taxon>
        <taxon>Planctomycetales</taxon>
        <taxon>Planctomycetaceae</taxon>
        <taxon>Polystyrenella</taxon>
    </lineage>
</organism>
<dbReference type="InterPro" id="IPR015500">
    <property type="entry name" value="Peptidase_S8_subtilisin-rel"/>
</dbReference>
<dbReference type="PANTHER" id="PTHR43806:SF11">
    <property type="entry name" value="CEREVISIN-RELATED"/>
    <property type="match status" value="1"/>
</dbReference>
<evidence type="ECO:0000259" key="7">
    <source>
        <dbReference type="Pfam" id="PF00082"/>
    </source>
</evidence>
<dbReference type="PROSITE" id="PS00137">
    <property type="entry name" value="SUBTILASE_HIS"/>
    <property type="match status" value="1"/>
</dbReference>
<dbReference type="PROSITE" id="PS00138">
    <property type="entry name" value="SUBTILASE_SER"/>
    <property type="match status" value="1"/>
</dbReference>
<feature type="active site" description="Charge relay system" evidence="5">
    <location>
        <position position="187"/>
    </location>
</feature>
<dbReference type="EMBL" id="CP036281">
    <property type="protein sequence ID" value="QDU79748.1"/>
    <property type="molecule type" value="Genomic_DNA"/>
</dbReference>
<dbReference type="KEGG" id="plon:Pla110_14620"/>
<evidence type="ECO:0000256" key="3">
    <source>
        <dbReference type="ARBA" id="ARBA00022801"/>
    </source>
</evidence>
<keyword evidence="9" id="KW-1185">Reference proteome</keyword>
<dbReference type="PROSITE" id="PS51892">
    <property type="entry name" value="SUBTILASE"/>
    <property type="match status" value="1"/>
</dbReference>
<dbReference type="EC" id="3.4.21.-" evidence="8"/>
<comment type="similarity">
    <text evidence="1 5 6">Belongs to the peptidase S8 family.</text>
</comment>
<gene>
    <name evidence="8" type="ORF">Pla110_14620</name>
</gene>
<dbReference type="PROSITE" id="PS00136">
    <property type="entry name" value="SUBTILASE_ASP"/>
    <property type="match status" value="1"/>
</dbReference>
<dbReference type="SUPFAM" id="SSF52743">
    <property type="entry name" value="Subtilisin-like"/>
    <property type="match status" value="1"/>
</dbReference>